<reference evidence="3 4" key="1">
    <citation type="submission" date="2015-08" db="EMBL/GenBank/DDBJ databases">
        <title>Genomes of Isolates from Cabo Rojo, PR.</title>
        <authorList>
            <person name="Sanchez-Nieves R.L."/>
            <person name="Montalvo-Rodriguez R."/>
        </authorList>
    </citation>
    <scope>NUCLEOTIDE SEQUENCE [LARGE SCALE GENOMIC DNA]</scope>
    <source>
        <strain evidence="3 4">SL3</strain>
    </source>
</reference>
<feature type="region of interest" description="Disordered" evidence="1">
    <location>
        <begin position="144"/>
        <end position="180"/>
    </location>
</feature>
<evidence type="ECO:0000256" key="1">
    <source>
        <dbReference type="SAM" id="MobiDB-lite"/>
    </source>
</evidence>
<proteinExistence type="predicted"/>
<evidence type="ECO:0000256" key="2">
    <source>
        <dbReference type="SAM" id="Phobius"/>
    </source>
</evidence>
<feature type="transmembrane region" description="Helical" evidence="2">
    <location>
        <begin position="12"/>
        <end position="34"/>
    </location>
</feature>
<keyword evidence="4" id="KW-1185">Reference proteome</keyword>
<keyword evidence="2" id="KW-1133">Transmembrane helix</keyword>
<organism evidence="3 4">
    <name type="scientific">Haloarcula rubripromontorii</name>
    <dbReference type="NCBI Taxonomy" id="1705562"/>
    <lineage>
        <taxon>Archaea</taxon>
        <taxon>Methanobacteriati</taxon>
        <taxon>Methanobacteriota</taxon>
        <taxon>Stenosarchaea group</taxon>
        <taxon>Halobacteria</taxon>
        <taxon>Halobacteriales</taxon>
        <taxon>Haloarculaceae</taxon>
        <taxon>Haloarcula</taxon>
    </lineage>
</organism>
<gene>
    <name evidence="3" type="ORF">AMS69_10155</name>
</gene>
<evidence type="ECO:0000313" key="4">
    <source>
        <dbReference type="Proteomes" id="UP000037729"/>
    </source>
</evidence>
<sequence length="180" mass="18849">MSTLEVDNAHRSDLSVVGWLGVGLSVSGVAHAGWTLMTWATVGGDVAEGLLVGTAAVLIGGIIAYGDATPEMDAMCDHCGERIVAHSSRDGHDESIEAFCTSDPRRGRLGPISAVLQRRKETFHYCSGECAAVDADRRRMQLPSQIDTETPAARLAATDGGTEQADNQGVPQPASGDSDL</sequence>
<keyword evidence="2" id="KW-0472">Membrane</keyword>
<dbReference type="AlphaFoldDB" id="A0A0M9AKQ7"/>
<comment type="caution">
    <text evidence="3">The sequence shown here is derived from an EMBL/GenBank/DDBJ whole genome shotgun (WGS) entry which is preliminary data.</text>
</comment>
<evidence type="ECO:0000313" key="3">
    <source>
        <dbReference type="EMBL" id="KOX92815.1"/>
    </source>
</evidence>
<dbReference type="EMBL" id="LIUF01000003">
    <property type="protein sequence ID" value="KOX92815.1"/>
    <property type="molecule type" value="Genomic_DNA"/>
</dbReference>
<feature type="transmembrane region" description="Helical" evidence="2">
    <location>
        <begin position="46"/>
        <end position="65"/>
    </location>
</feature>
<dbReference type="STRING" id="1705562.AMS69_10155"/>
<dbReference type="PATRIC" id="fig|1705562.3.peg.198"/>
<keyword evidence="2" id="KW-0812">Transmembrane</keyword>
<protein>
    <submittedName>
        <fullName evidence="3">Uncharacterized protein</fullName>
    </submittedName>
</protein>
<dbReference type="Proteomes" id="UP000037729">
    <property type="component" value="Unassembled WGS sequence"/>
</dbReference>
<dbReference type="RefSeq" id="WP_053967969.1">
    <property type="nucleotide sequence ID" value="NZ_LIUF01000003.1"/>
</dbReference>
<accession>A0A0M9AKQ7</accession>
<name>A0A0M9AKQ7_9EURY</name>